<organism evidence="2 3">
    <name type="scientific">Triparma laevis f. inornata</name>
    <dbReference type="NCBI Taxonomy" id="1714386"/>
    <lineage>
        <taxon>Eukaryota</taxon>
        <taxon>Sar</taxon>
        <taxon>Stramenopiles</taxon>
        <taxon>Ochrophyta</taxon>
        <taxon>Bolidophyceae</taxon>
        <taxon>Parmales</taxon>
        <taxon>Triparmaceae</taxon>
        <taxon>Triparma</taxon>
    </lineage>
</organism>
<dbReference type="PANTHER" id="PTHR36840">
    <property type="entry name" value="BLL5714 PROTEIN"/>
    <property type="match status" value="1"/>
</dbReference>
<dbReference type="Pfam" id="PF06772">
    <property type="entry name" value="LtrA"/>
    <property type="match status" value="1"/>
</dbReference>
<name>A0A9W7BC41_9STRA</name>
<feature type="transmembrane region" description="Helical" evidence="1">
    <location>
        <begin position="162"/>
        <end position="179"/>
    </location>
</feature>
<evidence type="ECO:0000313" key="3">
    <source>
        <dbReference type="Proteomes" id="UP001162640"/>
    </source>
</evidence>
<evidence type="ECO:0000256" key="1">
    <source>
        <dbReference type="SAM" id="Phobius"/>
    </source>
</evidence>
<evidence type="ECO:0000313" key="2">
    <source>
        <dbReference type="EMBL" id="GMH87891.1"/>
    </source>
</evidence>
<keyword evidence="1" id="KW-0472">Membrane</keyword>
<feature type="transmembrane region" description="Helical" evidence="1">
    <location>
        <begin position="329"/>
        <end position="354"/>
    </location>
</feature>
<proteinExistence type="predicted"/>
<keyword evidence="1" id="KW-1133">Transmembrane helix</keyword>
<gene>
    <name evidence="2" type="ORF">TL16_g10995</name>
</gene>
<dbReference type="PANTHER" id="PTHR36840:SF1">
    <property type="entry name" value="BLL5714 PROTEIN"/>
    <property type="match status" value="1"/>
</dbReference>
<keyword evidence="1" id="KW-0812">Transmembrane</keyword>
<sequence>MPTQFNPSRGLRAKELDTLKGALMTPPVEVSFTELFFDLAIVSSTDRLSEYAGSEGELKLDLRYIVFMFAFWYSWHQTNLLYNVTFETGAFRASCICFKVIFLTFMASCVKEHQTFSDDKHFGYYYITTKLIDIALMLKVLHEASHNQSVNSASLKGVLGNVFSMIFHVILWVCACGLSREETIIEAYMICECLAFFVGRPLTQVLWLKFLKPEIDRAIEKRRKEILRRAMEVEEVEEEENHTIKFDFKHFRERQALLVILVLGEAVAASTITESEEGAFGKTNFIAALCIVISFLLRTINMDCPNAYEFKEFVEPTGFMFTQDPDQKLLPFFGIFFLPLFYCVILASTTLIATGFRLALASSVEEENEHLSENQSSICYSLALTVFMNAILKTVKFDQPWMQALVAEGFTDFRPIMEVSVSLIMILLGVIFEKFDVEDASNSYIYLTRRKRMLLRKLAVGLGLVGRRMTRLTLV</sequence>
<accession>A0A9W7BC41</accession>
<dbReference type="Proteomes" id="UP001162640">
    <property type="component" value="Unassembled WGS sequence"/>
</dbReference>
<comment type="caution">
    <text evidence="2">The sequence shown here is derived from an EMBL/GenBank/DDBJ whole genome shotgun (WGS) entry which is preliminary data.</text>
</comment>
<feature type="transmembrane region" description="Helical" evidence="1">
    <location>
        <begin position="279"/>
        <end position="297"/>
    </location>
</feature>
<dbReference type="EMBL" id="BLQM01000402">
    <property type="protein sequence ID" value="GMH87891.1"/>
    <property type="molecule type" value="Genomic_DNA"/>
</dbReference>
<reference evidence="3" key="1">
    <citation type="journal article" date="2023" name="Commun. Biol.">
        <title>Genome analysis of Parmales, the sister group of diatoms, reveals the evolutionary specialization of diatoms from phago-mixotrophs to photoautotrophs.</title>
        <authorList>
            <person name="Ban H."/>
            <person name="Sato S."/>
            <person name="Yoshikawa S."/>
            <person name="Yamada K."/>
            <person name="Nakamura Y."/>
            <person name="Ichinomiya M."/>
            <person name="Sato N."/>
            <person name="Blanc-Mathieu R."/>
            <person name="Endo H."/>
            <person name="Kuwata A."/>
            <person name="Ogata H."/>
        </authorList>
    </citation>
    <scope>NUCLEOTIDE SEQUENCE [LARGE SCALE GENOMIC DNA]</scope>
</reference>
<protein>
    <submittedName>
        <fullName evidence="2">Uncharacterized protein</fullName>
    </submittedName>
</protein>
<dbReference type="InterPro" id="IPR010640">
    <property type="entry name" value="Low_temperature_requirement_A"/>
</dbReference>
<dbReference type="AlphaFoldDB" id="A0A9W7BC41"/>
<feature type="transmembrane region" description="Helical" evidence="1">
    <location>
        <begin position="256"/>
        <end position="273"/>
    </location>
</feature>
<feature type="transmembrane region" description="Helical" evidence="1">
    <location>
        <begin position="90"/>
        <end position="110"/>
    </location>
</feature>
<feature type="transmembrane region" description="Helical" evidence="1">
    <location>
        <begin position="122"/>
        <end position="142"/>
    </location>
</feature>